<comment type="caution">
    <text evidence="1">The sequence shown here is derived from an EMBL/GenBank/DDBJ whole genome shotgun (WGS) entry which is preliminary data.</text>
</comment>
<evidence type="ECO:0000313" key="2">
    <source>
        <dbReference type="Proteomes" id="UP000241848"/>
    </source>
</evidence>
<name>A0A2T2WCI3_9FIRM</name>
<dbReference type="Proteomes" id="UP000241848">
    <property type="component" value="Unassembled WGS sequence"/>
</dbReference>
<accession>A0A2T2WCI3</accession>
<proteinExistence type="predicted"/>
<dbReference type="EMBL" id="PXYV01000108">
    <property type="protein sequence ID" value="PSR19943.1"/>
    <property type="molecule type" value="Genomic_DNA"/>
</dbReference>
<dbReference type="AlphaFoldDB" id="A0A2T2WCI3"/>
<gene>
    <name evidence="1" type="ORF">C7B45_17410</name>
</gene>
<sequence>MKENIKQRKIFGRSGTIGLVAAGTLALVASGFATMGFATGASVAKPMSILMHLKFPRIIQPQRI</sequence>
<reference evidence="1 2" key="1">
    <citation type="journal article" date="2014" name="BMC Genomics">
        <title>Comparison of environmental and isolate Sulfobacillus genomes reveals diverse carbon, sulfur, nitrogen, and hydrogen metabolisms.</title>
        <authorList>
            <person name="Justice N.B."/>
            <person name="Norman A."/>
            <person name="Brown C.T."/>
            <person name="Singh A."/>
            <person name="Thomas B.C."/>
            <person name="Banfield J.F."/>
        </authorList>
    </citation>
    <scope>NUCLEOTIDE SEQUENCE [LARGE SCALE GENOMIC DNA]</scope>
    <source>
        <strain evidence="1">AMDSBA3</strain>
    </source>
</reference>
<evidence type="ECO:0000313" key="1">
    <source>
        <dbReference type="EMBL" id="PSR19943.1"/>
    </source>
</evidence>
<protein>
    <submittedName>
        <fullName evidence="1">Uncharacterized protein</fullName>
    </submittedName>
</protein>
<organism evidence="1 2">
    <name type="scientific">Sulfobacillus acidophilus</name>
    <dbReference type="NCBI Taxonomy" id="53633"/>
    <lineage>
        <taxon>Bacteria</taxon>
        <taxon>Bacillati</taxon>
        <taxon>Bacillota</taxon>
        <taxon>Clostridia</taxon>
        <taxon>Eubacteriales</taxon>
        <taxon>Clostridiales Family XVII. Incertae Sedis</taxon>
        <taxon>Sulfobacillus</taxon>
    </lineage>
</organism>